<dbReference type="SMART" id="SM00886">
    <property type="entry name" value="Dabb"/>
    <property type="match status" value="1"/>
</dbReference>
<organism evidence="4 5">
    <name type="scientific">Persicitalea jodogahamensis</name>
    <dbReference type="NCBI Taxonomy" id="402147"/>
    <lineage>
        <taxon>Bacteria</taxon>
        <taxon>Pseudomonadati</taxon>
        <taxon>Bacteroidota</taxon>
        <taxon>Cytophagia</taxon>
        <taxon>Cytophagales</taxon>
        <taxon>Spirosomataceae</taxon>
        <taxon>Persicitalea</taxon>
    </lineage>
</organism>
<evidence type="ECO:0000313" key="4">
    <source>
        <dbReference type="EMBL" id="GHB89130.1"/>
    </source>
</evidence>
<dbReference type="Gene3D" id="3.30.70.100">
    <property type="match status" value="1"/>
</dbReference>
<comment type="caution">
    <text evidence="4">The sequence shown here is derived from an EMBL/GenBank/DDBJ whole genome shotgun (WGS) entry which is preliminary data.</text>
</comment>
<keyword evidence="2" id="KW-0732">Signal</keyword>
<comment type="subunit">
    <text evidence="1">Homodimer.</text>
</comment>
<dbReference type="EMBL" id="BMXF01000011">
    <property type="protein sequence ID" value="GHB89130.1"/>
    <property type="molecule type" value="Genomic_DNA"/>
</dbReference>
<evidence type="ECO:0000256" key="2">
    <source>
        <dbReference type="SAM" id="SignalP"/>
    </source>
</evidence>
<evidence type="ECO:0000313" key="5">
    <source>
        <dbReference type="Proteomes" id="UP000598271"/>
    </source>
</evidence>
<feature type="signal peptide" evidence="2">
    <location>
        <begin position="1"/>
        <end position="21"/>
    </location>
</feature>
<dbReference type="InterPro" id="IPR013097">
    <property type="entry name" value="Dabb"/>
</dbReference>
<accession>A0A8J3D8T8</accession>
<dbReference type="Proteomes" id="UP000598271">
    <property type="component" value="Unassembled WGS sequence"/>
</dbReference>
<evidence type="ECO:0000259" key="3">
    <source>
        <dbReference type="PROSITE" id="PS51502"/>
    </source>
</evidence>
<gene>
    <name evidence="4" type="ORF">GCM10007390_51520</name>
</gene>
<dbReference type="AlphaFoldDB" id="A0A8J3D8T8"/>
<dbReference type="SUPFAM" id="SSF54909">
    <property type="entry name" value="Dimeric alpha+beta barrel"/>
    <property type="match status" value="1"/>
</dbReference>
<dbReference type="PANTHER" id="PTHR33178:SF10">
    <property type="entry name" value="STRESS-RESPONSE A_B BARREL DOMAIN-CONTAINING PROTEIN"/>
    <property type="match status" value="1"/>
</dbReference>
<dbReference type="InterPro" id="IPR044662">
    <property type="entry name" value="HS1/DABB1-like"/>
</dbReference>
<proteinExistence type="predicted"/>
<dbReference type="InterPro" id="IPR011008">
    <property type="entry name" value="Dimeric_a/b-barrel"/>
</dbReference>
<evidence type="ECO:0000256" key="1">
    <source>
        <dbReference type="ARBA" id="ARBA00011738"/>
    </source>
</evidence>
<protein>
    <recommendedName>
        <fullName evidence="3">Stress-response A/B barrel domain-containing protein</fullName>
    </recommendedName>
</protein>
<name>A0A8J3D8T8_9BACT</name>
<reference evidence="4 5" key="1">
    <citation type="journal article" date="2014" name="Int. J. Syst. Evol. Microbiol.">
        <title>Complete genome sequence of Corynebacterium casei LMG S-19264T (=DSM 44701T), isolated from a smear-ripened cheese.</title>
        <authorList>
            <consortium name="US DOE Joint Genome Institute (JGI-PGF)"/>
            <person name="Walter F."/>
            <person name="Albersmeier A."/>
            <person name="Kalinowski J."/>
            <person name="Ruckert C."/>
        </authorList>
    </citation>
    <scope>NUCLEOTIDE SEQUENCE [LARGE SCALE GENOMIC DNA]</scope>
    <source>
        <strain evidence="4 5">KCTC 12866</strain>
    </source>
</reference>
<dbReference type="PROSITE" id="PS51257">
    <property type="entry name" value="PROKAR_LIPOPROTEIN"/>
    <property type="match status" value="1"/>
</dbReference>
<dbReference type="PANTHER" id="PTHR33178">
    <property type="match status" value="1"/>
</dbReference>
<keyword evidence="5" id="KW-1185">Reference proteome</keyword>
<feature type="domain" description="Stress-response A/B barrel" evidence="3">
    <location>
        <begin position="53"/>
        <end position="147"/>
    </location>
</feature>
<sequence length="151" mass="17001">MKKPFASITAGAILLSFFVFSSCQNADTKTETTESETEVTETTTESTDSKNMLRHVVLFKFKDSSTPEQVKEVEDAFLALPSKIKEIKSLEWGTNNSPEGLNQGYTHCFFVTFDSEEDRAAYLPHPDHKAFGDILGPHLDKVLVVDYWTKE</sequence>
<dbReference type="PROSITE" id="PS51502">
    <property type="entry name" value="S_R_A_B_BARREL"/>
    <property type="match status" value="1"/>
</dbReference>
<dbReference type="Pfam" id="PF07876">
    <property type="entry name" value="Dabb"/>
    <property type="match status" value="1"/>
</dbReference>
<feature type="chain" id="PRO_5035311783" description="Stress-response A/B barrel domain-containing protein" evidence="2">
    <location>
        <begin position="22"/>
        <end position="151"/>
    </location>
</feature>